<reference evidence="4 5" key="1">
    <citation type="submission" date="2018-08" db="EMBL/GenBank/DDBJ databases">
        <title>A genome reference for cultivated species of the human gut microbiota.</title>
        <authorList>
            <person name="Zou Y."/>
            <person name="Xue W."/>
            <person name="Luo G."/>
        </authorList>
    </citation>
    <scope>NUCLEOTIDE SEQUENCE [LARGE SCALE GENOMIC DNA]</scope>
    <source>
        <strain evidence="3 5">AF36-7BH</strain>
        <strain evidence="2 4">AM32-2AC</strain>
    </source>
</reference>
<feature type="transmembrane region" description="Helical" evidence="1">
    <location>
        <begin position="353"/>
        <end position="369"/>
    </location>
</feature>
<accession>A0A415MDG0</accession>
<sequence length="394" mass="43258">MVNYNRLKKENAKINEKSLVEIYGWQLDLNKIAIDADRTAKIAKYSSAIIEDIDAQFEKATKLNKTDITFLLFATALQCIRQYIIGTITQRGDDKTAAKNTKGHNVEHSNRVHRLYNPSINEIITNPVPFDAIYGGKDYGLGIGGGFTHRAKTIGHDPLLGWIFGTMNIATSTVTVSDGLQSFHVLTGTASNGTTRDKISKHADTFKILNSCKSKLIDEGVEGKEKIGVSLMKEAIHLKSDMYSTASLPLPIISTISVESARKLANYGLDMGNFVKVGSQAGFAVLINSLIGMIHGLYYDESIYPNKNLYSVKTRKILSYSNLIASASNVIAVAIAAAVGVSSGNPEVVKKSLNYLDIGGIMVTVYRVISDRNFICEVKKEFLEQQWYSIVLGE</sequence>
<keyword evidence="1" id="KW-0812">Transmembrane</keyword>
<evidence type="ECO:0000313" key="4">
    <source>
        <dbReference type="Proteomes" id="UP000284794"/>
    </source>
</evidence>
<name>A0A415MDG0_9FIRM</name>
<keyword evidence="1" id="KW-1133">Transmembrane helix</keyword>
<dbReference type="Proteomes" id="UP000284794">
    <property type="component" value="Unassembled WGS sequence"/>
</dbReference>
<evidence type="ECO:0000313" key="2">
    <source>
        <dbReference type="EMBL" id="RHD10619.1"/>
    </source>
</evidence>
<organism evidence="3 5">
    <name type="scientific">Lachnospira eligens</name>
    <dbReference type="NCBI Taxonomy" id="39485"/>
    <lineage>
        <taxon>Bacteria</taxon>
        <taxon>Bacillati</taxon>
        <taxon>Bacillota</taxon>
        <taxon>Clostridia</taxon>
        <taxon>Lachnospirales</taxon>
        <taxon>Lachnospiraceae</taxon>
        <taxon>Lachnospira</taxon>
    </lineage>
</organism>
<comment type="caution">
    <text evidence="3">The sequence shown here is derived from an EMBL/GenBank/DDBJ whole genome shotgun (WGS) entry which is preliminary data.</text>
</comment>
<feature type="transmembrane region" description="Helical" evidence="1">
    <location>
        <begin position="281"/>
        <end position="299"/>
    </location>
</feature>
<dbReference type="EMBL" id="QROY01000003">
    <property type="protein sequence ID" value="RHL70403.1"/>
    <property type="molecule type" value="Genomic_DNA"/>
</dbReference>
<evidence type="ECO:0000313" key="3">
    <source>
        <dbReference type="EMBL" id="RHL70403.1"/>
    </source>
</evidence>
<feature type="transmembrane region" description="Helical" evidence="1">
    <location>
        <begin position="320"/>
        <end position="341"/>
    </location>
</feature>
<gene>
    <name evidence="3" type="ORF">DW007_05365</name>
    <name evidence="2" type="ORF">DW811_02915</name>
</gene>
<evidence type="ECO:0000313" key="5">
    <source>
        <dbReference type="Proteomes" id="UP000285201"/>
    </source>
</evidence>
<evidence type="ECO:0000256" key="1">
    <source>
        <dbReference type="SAM" id="Phobius"/>
    </source>
</evidence>
<dbReference type="EMBL" id="QSIS01000002">
    <property type="protein sequence ID" value="RHD10619.1"/>
    <property type="molecule type" value="Genomic_DNA"/>
</dbReference>
<protein>
    <submittedName>
        <fullName evidence="3">Uncharacterized protein</fullName>
    </submittedName>
</protein>
<dbReference type="AlphaFoldDB" id="A0A415MDG0"/>
<keyword evidence="1" id="KW-0472">Membrane</keyword>
<proteinExistence type="predicted"/>
<dbReference type="RefSeq" id="WP_118008501.1">
    <property type="nucleotide sequence ID" value="NZ_QROY01000003.1"/>
</dbReference>
<dbReference type="Proteomes" id="UP000285201">
    <property type="component" value="Unassembled WGS sequence"/>
</dbReference>